<evidence type="ECO:0000313" key="3">
    <source>
        <dbReference type="EMBL" id="THV14642.1"/>
    </source>
</evidence>
<keyword evidence="4" id="KW-1185">Reference proteome</keyword>
<evidence type="ECO:0000313" key="4">
    <source>
        <dbReference type="Proteomes" id="UP000307087"/>
    </source>
</evidence>
<feature type="chain" id="PRO_5020891592" evidence="2">
    <location>
        <begin position="28"/>
        <end position="182"/>
    </location>
</feature>
<dbReference type="RefSeq" id="WP_136562405.1">
    <property type="nucleotide sequence ID" value="NZ_BAABLS010000003.1"/>
</dbReference>
<comment type="caution">
    <text evidence="3">The sequence shown here is derived from an EMBL/GenBank/DDBJ whole genome shotgun (WGS) entry which is preliminary data.</text>
</comment>
<keyword evidence="2" id="KW-0732">Signal</keyword>
<feature type="compositionally biased region" description="Acidic residues" evidence="1">
    <location>
        <begin position="50"/>
        <end position="73"/>
    </location>
</feature>
<proteinExistence type="predicted"/>
<gene>
    <name evidence="3" type="ORF">E9934_08240</name>
</gene>
<accession>A0A4S8NFA4</accession>
<dbReference type="AlphaFoldDB" id="A0A4S8NFA4"/>
<organism evidence="3 4">
    <name type="scientific">Nocardioides caeni</name>
    <dbReference type="NCBI Taxonomy" id="574700"/>
    <lineage>
        <taxon>Bacteria</taxon>
        <taxon>Bacillati</taxon>
        <taxon>Actinomycetota</taxon>
        <taxon>Actinomycetes</taxon>
        <taxon>Propionibacteriales</taxon>
        <taxon>Nocardioidaceae</taxon>
        <taxon>Nocardioides</taxon>
    </lineage>
</organism>
<evidence type="ECO:0000256" key="1">
    <source>
        <dbReference type="SAM" id="MobiDB-lite"/>
    </source>
</evidence>
<name>A0A4S8NFA4_9ACTN</name>
<feature type="signal peptide" evidence="2">
    <location>
        <begin position="1"/>
        <end position="27"/>
    </location>
</feature>
<dbReference type="OrthoDB" id="5148046at2"/>
<dbReference type="PROSITE" id="PS51257">
    <property type="entry name" value="PROKAR_LIPOPROTEIN"/>
    <property type="match status" value="1"/>
</dbReference>
<reference evidence="3 4" key="1">
    <citation type="journal article" date="2009" name="Int. J. Syst. Evol. Microbiol.">
        <title>Nocardioides caeni sp. nov., isolated from wastewater.</title>
        <authorList>
            <person name="Yoon J.H."/>
            <person name="Kang S.J."/>
            <person name="Park S."/>
            <person name="Kim W."/>
            <person name="Oh T.K."/>
        </authorList>
    </citation>
    <scope>NUCLEOTIDE SEQUENCE [LARGE SCALE GENOMIC DNA]</scope>
    <source>
        <strain evidence="3 4">DSM 23134</strain>
    </source>
</reference>
<sequence length="182" mass="18125">MTTTPWRRAVAALATAAILPFALSACGDDSSGGDDDKGSSNSSEDKSDDAADAAADDAAADAESQLEELEESSGVDVETGGDLPEGFPEDDIPLVGQVEQGAAIDTPGAVGWSVATSYDGAKDAALTEASEALTEAGFDEQTAGAIPDGALFAKGDYSVTVAVVEDGSGSTLISYAVAQLPS</sequence>
<feature type="region of interest" description="Disordered" evidence="1">
    <location>
        <begin position="24"/>
        <end position="92"/>
    </location>
</feature>
<protein>
    <submittedName>
        <fullName evidence="3">Uncharacterized protein</fullName>
    </submittedName>
</protein>
<feature type="compositionally biased region" description="Basic and acidic residues" evidence="1">
    <location>
        <begin position="34"/>
        <end position="49"/>
    </location>
</feature>
<dbReference type="EMBL" id="STGW01000004">
    <property type="protein sequence ID" value="THV14642.1"/>
    <property type="molecule type" value="Genomic_DNA"/>
</dbReference>
<evidence type="ECO:0000256" key="2">
    <source>
        <dbReference type="SAM" id="SignalP"/>
    </source>
</evidence>
<dbReference type="Proteomes" id="UP000307087">
    <property type="component" value="Unassembled WGS sequence"/>
</dbReference>